<dbReference type="EMBL" id="MNZM01000089">
    <property type="protein sequence ID" value="OIP83336.1"/>
    <property type="molecule type" value="Genomic_DNA"/>
</dbReference>
<dbReference type="InterPro" id="IPR014017">
    <property type="entry name" value="DNA_helicase_UvrD-like_C"/>
</dbReference>
<evidence type="ECO:0000259" key="17">
    <source>
        <dbReference type="PROSITE" id="PS51217"/>
    </source>
</evidence>
<evidence type="ECO:0000259" key="16">
    <source>
        <dbReference type="PROSITE" id="PS51198"/>
    </source>
</evidence>
<dbReference type="GO" id="GO:0004527">
    <property type="term" value="F:exonuclease activity"/>
    <property type="evidence" value="ECO:0007669"/>
    <property type="project" value="UniProtKB-KW"/>
</dbReference>
<evidence type="ECO:0000256" key="13">
    <source>
        <dbReference type="ARBA" id="ARBA00034808"/>
    </source>
</evidence>
<evidence type="ECO:0000256" key="3">
    <source>
        <dbReference type="ARBA" id="ARBA00022741"/>
    </source>
</evidence>
<comment type="catalytic activity">
    <reaction evidence="12">
        <text>Couples ATP hydrolysis with the unwinding of duplex DNA by translocating in the 3'-5' direction.</text>
        <dbReference type="EC" id="5.6.2.4"/>
    </reaction>
</comment>
<keyword evidence="11" id="KW-0413">Isomerase</keyword>
<evidence type="ECO:0000256" key="14">
    <source>
        <dbReference type="ARBA" id="ARBA00048988"/>
    </source>
</evidence>
<dbReference type="PROSITE" id="PS51217">
    <property type="entry name" value="UVRD_HELICASE_CTER"/>
    <property type="match status" value="1"/>
</dbReference>
<organism evidence="18 19">
    <name type="scientific">Candidatus Roizmanbacteria bacterium CG2_30_33_16</name>
    <dbReference type="NCBI Taxonomy" id="1805340"/>
    <lineage>
        <taxon>Bacteria</taxon>
        <taxon>Candidatus Roizmaniibacteriota</taxon>
    </lineage>
</organism>
<evidence type="ECO:0000256" key="10">
    <source>
        <dbReference type="ARBA" id="ARBA00023204"/>
    </source>
</evidence>
<evidence type="ECO:0000256" key="2">
    <source>
        <dbReference type="ARBA" id="ARBA00022722"/>
    </source>
</evidence>
<keyword evidence="5 15" id="KW-0378">Hydrolase</keyword>
<dbReference type="GO" id="GO:0003677">
    <property type="term" value="F:DNA binding"/>
    <property type="evidence" value="ECO:0007669"/>
    <property type="project" value="UniProtKB-KW"/>
</dbReference>
<dbReference type="Pfam" id="PF12705">
    <property type="entry name" value="PDDEXK_1"/>
    <property type="match status" value="1"/>
</dbReference>
<dbReference type="Pfam" id="PF00580">
    <property type="entry name" value="UvrD-helicase"/>
    <property type="match status" value="1"/>
</dbReference>
<keyword evidence="9" id="KW-0238">DNA-binding</keyword>
<dbReference type="Gene3D" id="1.10.486.10">
    <property type="entry name" value="PCRA, domain 4"/>
    <property type="match status" value="1"/>
</dbReference>
<evidence type="ECO:0000256" key="9">
    <source>
        <dbReference type="ARBA" id="ARBA00023125"/>
    </source>
</evidence>
<dbReference type="GO" id="GO:0033202">
    <property type="term" value="C:DNA helicase complex"/>
    <property type="evidence" value="ECO:0007669"/>
    <property type="project" value="TreeGrafter"/>
</dbReference>
<dbReference type="InterPro" id="IPR000212">
    <property type="entry name" value="DNA_helicase_UvrD/REP"/>
</dbReference>
<dbReference type="PANTHER" id="PTHR11070">
    <property type="entry name" value="UVRD / RECB / PCRA DNA HELICASE FAMILY MEMBER"/>
    <property type="match status" value="1"/>
</dbReference>
<evidence type="ECO:0000256" key="8">
    <source>
        <dbReference type="ARBA" id="ARBA00022840"/>
    </source>
</evidence>
<proteinExistence type="inferred from homology"/>
<feature type="domain" description="UvrD-like helicase ATP-binding" evidence="16">
    <location>
        <begin position="4"/>
        <end position="303"/>
    </location>
</feature>
<dbReference type="InterPro" id="IPR011604">
    <property type="entry name" value="PDDEXK-like_dom_sf"/>
</dbReference>
<dbReference type="SUPFAM" id="SSF52980">
    <property type="entry name" value="Restriction endonuclease-like"/>
    <property type="match status" value="1"/>
</dbReference>
<evidence type="ECO:0000256" key="5">
    <source>
        <dbReference type="ARBA" id="ARBA00022801"/>
    </source>
</evidence>
<feature type="domain" description="UvrD-like helicase C-terminal" evidence="17">
    <location>
        <begin position="304"/>
        <end position="610"/>
    </location>
</feature>
<dbReference type="GO" id="GO:0005524">
    <property type="term" value="F:ATP binding"/>
    <property type="evidence" value="ECO:0007669"/>
    <property type="project" value="UniProtKB-UniRule"/>
</dbReference>
<dbReference type="InterPro" id="IPR014016">
    <property type="entry name" value="UvrD-like_ATP-bd"/>
</dbReference>
<dbReference type="Proteomes" id="UP000183758">
    <property type="component" value="Unassembled WGS sequence"/>
</dbReference>
<feature type="binding site" evidence="15">
    <location>
        <begin position="25"/>
        <end position="32"/>
    </location>
    <ligand>
        <name>ATP</name>
        <dbReference type="ChEBI" id="CHEBI:30616"/>
    </ligand>
</feature>
<dbReference type="Pfam" id="PF13361">
    <property type="entry name" value="UvrD_C"/>
    <property type="match status" value="1"/>
</dbReference>
<dbReference type="PANTHER" id="PTHR11070:SF48">
    <property type="entry name" value="ATP-DEPENDENT HELICASE_NUCLEASE SUBUNIT A"/>
    <property type="match status" value="1"/>
</dbReference>
<keyword evidence="6 15" id="KW-0347">Helicase</keyword>
<dbReference type="Gene3D" id="3.40.50.300">
    <property type="entry name" value="P-loop containing nucleotide triphosphate hydrolases"/>
    <property type="match status" value="2"/>
</dbReference>
<dbReference type="GO" id="GO:0043138">
    <property type="term" value="F:3'-5' DNA helicase activity"/>
    <property type="evidence" value="ECO:0007669"/>
    <property type="project" value="UniProtKB-EC"/>
</dbReference>
<dbReference type="InterPro" id="IPR011335">
    <property type="entry name" value="Restrct_endonuc-II-like"/>
</dbReference>
<dbReference type="CDD" id="cd17932">
    <property type="entry name" value="DEXQc_UvrD"/>
    <property type="match status" value="1"/>
</dbReference>
<dbReference type="InterPro" id="IPR027417">
    <property type="entry name" value="P-loop_NTPase"/>
</dbReference>
<reference evidence="18 19" key="1">
    <citation type="journal article" date="2016" name="Environ. Microbiol.">
        <title>Genomic resolution of a cold subsurface aquifer community provides metabolic insights for novel microbes adapted to high CO concentrations.</title>
        <authorList>
            <person name="Probst A.J."/>
            <person name="Castelle C.J."/>
            <person name="Singh A."/>
            <person name="Brown C.T."/>
            <person name="Anantharaman K."/>
            <person name="Sharon I."/>
            <person name="Hug L.A."/>
            <person name="Burstein D."/>
            <person name="Emerson J.B."/>
            <person name="Thomas B.C."/>
            <person name="Banfield J.F."/>
        </authorList>
    </citation>
    <scope>NUCLEOTIDE SEQUENCE [LARGE SCALE GENOMIC DNA]</scope>
    <source>
        <strain evidence="18">CG2_30_33_16</strain>
    </source>
</reference>
<accession>A0A1J5HWL7</accession>
<dbReference type="Gene3D" id="3.90.320.10">
    <property type="match status" value="1"/>
</dbReference>
<dbReference type="PROSITE" id="PS51198">
    <property type="entry name" value="UVRD_HELICASE_ATP_BIND"/>
    <property type="match status" value="1"/>
</dbReference>
<dbReference type="InterPro" id="IPR013986">
    <property type="entry name" value="DExx_box_DNA_helicase_dom_sf"/>
</dbReference>
<keyword evidence="4" id="KW-0227">DNA damage</keyword>
<evidence type="ECO:0000256" key="15">
    <source>
        <dbReference type="PROSITE-ProRule" id="PRU00560"/>
    </source>
</evidence>
<keyword evidence="7" id="KW-0269">Exonuclease</keyword>
<dbReference type="AlphaFoldDB" id="A0A1J5HWL7"/>
<dbReference type="Gene3D" id="1.10.10.160">
    <property type="match status" value="1"/>
</dbReference>
<dbReference type="EC" id="5.6.2.4" evidence="13"/>
<protein>
    <recommendedName>
        <fullName evidence="13">DNA 3'-5' helicase</fullName>
        <ecNumber evidence="13">5.6.2.4</ecNumber>
    </recommendedName>
</protein>
<comment type="catalytic activity">
    <reaction evidence="14">
        <text>ATP + H2O = ADP + phosphate + H(+)</text>
        <dbReference type="Rhea" id="RHEA:13065"/>
        <dbReference type="ChEBI" id="CHEBI:15377"/>
        <dbReference type="ChEBI" id="CHEBI:15378"/>
        <dbReference type="ChEBI" id="CHEBI:30616"/>
        <dbReference type="ChEBI" id="CHEBI:43474"/>
        <dbReference type="ChEBI" id="CHEBI:456216"/>
        <dbReference type="EC" id="5.6.2.4"/>
    </reaction>
</comment>
<evidence type="ECO:0000256" key="11">
    <source>
        <dbReference type="ARBA" id="ARBA00023235"/>
    </source>
</evidence>
<evidence type="ECO:0000256" key="6">
    <source>
        <dbReference type="ARBA" id="ARBA00022806"/>
    </source>
</evidence>
<evidence type="ECO:0000313" key="18">
    <source>
        <dbReference type="EMBL" id="OIP83336.1"/>
    </source>
</evidence>
<evidence type="ECO:0000256" key="4">
    <source>
        <dbReference type="ARBA" id="ARBA00022763"/>
    </source>
</evidence>
<comment type="similarity">
    <text evidence="1">Belongs to the helicase family. UvrD subfamily.</text>
</comment>
<sequence>MSTYLPNSKQKQAIEYHQGPLLIIAGAGTGKTFTLVEKIKYLIEKELAKPEEIVALTFTEKAAREMEERVDIALPYGCFQTWISTFHSFADQILRQEIHHIGLSSGYRLLSQAESILFLRKNLYLLPLHYYRPLNNPDKFIEGLLQHFSRLRDEDITPLDYLIWVKVQKKKKTLNPEDLNKYQELANAYKIFQTLKTKEGYCDFADLIMLLLQLFRSRKNLLHIYQQKFKYLLIDEFQDTNIAQYQLIKLLCPPSKKSRITVVGDDSQAIYKFRGASVSNLLAFIKDYPKAKQVSLITNYRSHQSILDSAYRLVRHNNPDTLETQLGISKELFSYPKTKRGIQPPEFKLFQNDTDEAEAVAQTIKKLSKNNNFSDFSILVRANNHSEPFQRSLSHYGIPYQFHGPGALFKQPAIKDLIAYLQTLVDLENTPSFYRVLTMSIINTNPQDTARLVSFARKTNLSLYNACEIYLNLLEPVFDENYKIYQPYIPLLSGQTKKQLLKIVTLIKEHLKQLRNLPASQIIYDFLDKTGTIKTLSQKDTKLAETTVSNLAKFFTKIKALENQQKEPSIFQTVEYLNLSLEIGESPQAASDDFSDKNAVHILTIHSAKGLEFPTVFLVNLSQGRFPTYDRHETIPIPDELIKEILPTGNPHILEERRLFYVAITRAKNRLFLSSSLIYGDGKRSRKISQFVEETFGNNHVPQMTKLAQGKKVLYDFAINKPLISLSLPHTSKQQRLSFSHLDTYQTCPLRYFYRYQLNLPNQTNSSASFGQTIHNTLQNFYKEYLNNRSVKFKKLLEIYRDNWIPIGFNSQAHQNRVKSEGKKILESYFHKFHPPKNKIIGLEQFFKLKINQQLYVSGKIDRIDTDTKGNLEIIDYKTGKQPSPKDLEKDLQLSVYALAVTDKQFLNKKLSQVTFSYVYLQNNEKISIKKTNTDVVLIKNTLIKTAGEINQQQYPAQPGRHCDFCPFKIVCDAWK</sequence>
<dbReference type="GO" id="GO:0005829">
    <property type="term" value="C:cytosol"/>
    <property type="evidence" value="ECO:0007669"/>
    <property type="project" value="TreeGrafter"/>
</dbReference>
<gene>
    <name evidence="18" type="ORF">AUK04_03575</name>
</gene>
<evidence type="ECO:0000313" key="19">
    <source>
        <dbReference type="Proteomes" id="UP000183758"/>
    </source>
</evidence>
<name>A0A1J5HWL7_9BACT</name>
<evidence type="ECO:0000256" key="1">
    <source>
        <dbReference type="ARBA" id="ARBA00009922"/>
    </source>
</evidence>
<evidence type="ECO:0000256" key="7">
    <source>
        <dbReference type="ARBA" id="ARBA00022839"/>
    </source>
</evidence>
<keyword evidence="10" id="KW-0234">DNA repair</keyword>
<keyword evidence="2" id="KW-0540">Nuclease</keyword>
<dbReference type="InterPro" id="IPR038726">
    <property type="entry name" value="PDDEXK_AddAB-type"/>
</dbReference>
<dbReference type="SUPFAM" id="SSF52540">
    <property type="entry name" value="P-loop containing nucleoside triphosphate hydrolases"/>
    <property type="match status" value="1"/>
</dbReference>
<keyword evidence="8 15" id="KW-0067">ATP-binding</keyword>
<evidence type="ECO:0000256" key="12">
    <source>
        <dbReference type="ARBA" id="ARBA00034617"/>
    </source>
</evidence>
<dbReference type="GO" id="GO:0000725">
    <property type="term" value="P:recombinational repair"/>
    <property type="evidence" value="ECO:0007669"/>
    <property type="project" value="TreeGrafter"/>
</dbReference>
<keyword evidence="3 15" id="KW-0547">Nucleotide-binding</keyword>
<comment type="caution">
    <text evidence="18">The sequence shown here is derived from an EMBL/GenBank/DDBJ whole genome shotgun (WGS) entry which is preliminary data.</text>
</comment>